<name>A0ABD2JGG1_HETSC</name>
<dbReference type="SUPFAM" id="SSF48403">
    <property type="entry name" value="Ankyrin repeat"/>
    <property type="match status" value="1"/>
</dbReference>
<dbReference type="InterPro" id="IPR023780">
    <property type="entry name" value="Chromo_domain"/>
</dbReference>
<feature type="region of interest" description="Disordered" evidence="3">
    <location>
        <begin position="307"/>
        <end position="340"/>
    </location>
</feature>
<dbReference type="AlphaFoldDB" id="A0ABD2JGG1"/>
<reference evidence="5 6" key="1">
    <citation type="submission" date="2024-10" db="EMBL/GenBank/DDBJ databases">
        <authorList>
            <person name="Kim D."/>
        </authorList>
    </citation>
    <scope>NUCLEOTIDE SEQUENCE [LARGE SCALE GENOMIC DNA]</scope>
    <source>
        <strain evidence="5">Taebaek</strain>
    </source>
</reference>
<dbReference type="SUPFAM" id="SSF54160">
    <property type="entry name" value="Chromo domain-like"/>
    <property type="match status" value="1"/>
</dbReference>
<dbReference type="InterPro" id="IPR000953">
    <property type="entry name" value="Chromo/chromo_shadow_dom"/>
</dbReference>
<organism evidence="5 6">
    <name type="scientific">Heterodera schachtii</name>
    <name type="common">Sugarbeet cyst nematode worm</name>
    <name type="synonym">Tylenchus schachtii</name>
    <dbReference type="NCBI Taxonomy" id="97005"/>
    <lineage>
        <taxon>Eukaryota</taxon>
        <taxon>Metazoa</taxon>
        <taxon>Ecdysozoa</taxon>
        <taxon>Nematoda</taxon>
        <taxon>Chromadorea</taxon>
        <taxon>Rhabditida</taxon>
        <taxon>Tylenchina</taxon>
        <taxon>Tylenchomorpha</taxon>
        <taxon>Tylenchoidea</taxon>
        <taxon>Heteroderidae</taxon>
        <taxon>Heteroderinae</taxon>
        <taxon>Heterodera</taxon>
    </lineage>
</organism>
<dbReference type="Proteomes" id="UP001620645">
    <property type="component" value="Unassembled WGS sequence"/>
</dbReference>
<evidence type="ECO:0000256" key="1">
    <source>
        <dbReference type="ARBA" id="ARBA00022737"/>
    </source>
</evidence>
<dbReference type="SMART" id="SM00248">
    <property type="entry name" value="ANK"/>
    <property type="match status" value="3"/>
</dbReference>
<evidence type="ECO:0000313" key="6">
    <source>
        <dbReference type="Proteomes" id="UP001620645"/>
    </source>
</evidence>
<keyword evidence="1" id="KW-0677">Repeat</keyword>
<evidence type="ECO:0000256" key="2">
    <source>
        <dbReference type="ARBA" id="ARBA00023043"/>
    </source>
</evidence>
<dbReference type="PROSITE" id="PS50013">
    <property type="entry name" value="CHROMO_2"/>
    <property type="match status" value="1"/>
</dbReference>
<protein>
    <recommendedName>
        <fullName evidence="4">Chromo domain-containing protein</fullName>
    </recommendedName>
</protein>
<accession>A0ABD2JGG1</accession>
<dbReference type="PANTHER" id="PTHR24201">
    <property type="entry name" value="ANK_REP_REGION DOMAIN-CONTAINING PROTEIN"/>
    <property type="match status" value="1"/>
</dbReference>
<dbReference type="SMART" id="SM00298">
    <property type="entry name" value="CHROMO"/>
    <property type="match status" value="1"/>
</dbReference>
<comment type="caution">
    <text evidence="5">The sequence shown here is derived from an EMBL/GenBank/DDBJ whole genome shotgun (WGS) entry which is preliminary data.</text>
</comment>
<feature type="region of interest" description="Disordered" evidence="3">
    <location>
        <begin position="104"/>
        <end position="144"/>
    </location>
</feature>
<dbReference type="Gene3D" id="2.40.50.40">
    <property type="match status" value="1"/>
</dbReference>
<proteinExistence type="predicted"/>
<feature type="compositionally biased region" description="Basic and acidic residues" evidence="3">
    <location>
        <begin position="309"/>
        <end position="340"/>
    </location>
</feature>
<dbReference type="InterPro" id="IPR036770">
    <property type="entry name" value="Ankyrin_rpt-contain_sf"/>
</dbReference>
<dbReference type="Gene3D" id="1.25.40.20">
    <property type="entry name" value="Ankyrin repeat-containing domain"/>
    <property type="match status" value="1"/>
</dbReference>
<feature type="domain" description="Chromo" evidence="4">
    <location>
        <begin position="50"/>
        <end position="111"/>
    </location>
</feature>
<dbReference type="EMBL" id="JBICCN010000144">
    <property type="protein sequence ID" value="KAL3089543.1"/>
    <property type="molecule type" value="Genomic_DNA"/>
</dbReference>
<keyword evidence="2" id="KW-0040">ANK repeat</keyword>
<feature type="region of interest" description="Disordered" evidence="3">
    <location>
        <begin position="1"/>
        <end position="46"/>
    </location>
</feature>
<feature type="compositionally biased region" description="Basic and acidic residues" evidence="3">
    <location>
        <begin position="104"/>
        <end position="124"/>
    </location>
</feature>
<evidence type="ECO:0000256" key="3">
    <source>
        <dbReference type="SAM" id="MobiDB-lite"/>
    </source>
</evidence>
<dbReference type="CDD" id="cd00024">
    <property type="entry name" value="CD_CSD"/>
    <property type="match status" value="1"/>
</dbReference>
<keyword evidence="6" id="KW-1185">Reference proteome</keyword>
<feature type="compositionally biased region" description="Low complexity" evidence="3">
    <location>
        <begin position="1"/>
        <end position="11"/>
    </location>
</feature>
<dbReference type="Pfam" id="PF12796">
    <property type="entry name" value="Ank_2"/>
    <property type="match status" value="1"/>
</dbReference>
<evidence type="ECO:0000259" key="4">
    <source>
        <dbReference type="PROSITE" id="PS50013"/>
    </source>
</evidence>
<sequence length="731" mass="83327">MDLFSNNNNNNAKKAIAGFPEENVNEDVINKSSGSSSNSSDGVPTEEDVFEVEKIIAHKICEGKDYWKVRWVGYGPSDDTWEPRENFLDRKVLKMLKDFETEQHAKEKRKEISRKSIEYNRSKQEEDDQEDATDEKNESWFGIKPDEGTLEQRRLFVPDRRLSKTEKLLTEIGSSPGVRILRRHLKEHSVERLISPKIEESSPQKWEIHKPRKRRRNDEIFTSESSAQEVFEANEKGAVAIPEKPKGISQKMPNDKRIKEEMESHELKLVIHKRPRLGETHNSELGISKSLKPKKLAKLGQKLKLKAASKGEDIHTKKIKEERNASKKHELSKESVPHKTKDKQLSKLAVVRLEETGLVVPFASEGVNITAAFERLAVERQTSLSLIDNPFLISQEEFEEMVMDGKVEKVQQLLYGQAANNFSLNRVDEFGKTLLHKLCEIKCGVSHTQCELIHLLVTCGGRLNITESGNSQIPLHIAIANRRLCHVRQLLNLHSPVNLVDRSGKSPLILALDCSDSEFTKCLLRAGASFQSALEKLYDDKDRNKRQFRIITDHEAQLRKALNAARDAVSMFTRCDKAIKSKIFFRDLSIKCISPIFVNPVHESESVHCFHLKSQPQLPVGDFAYLLLSCVAEFTRDDHEKDFDHSIEARMWGLNPIQSVMMNGKVCQQLKLGNKFAFLCSPCQGENQIKLNLDVVVRKSRNLLLTQVVLAQFFRQTRPAGHSAVSSFNCR</sequence>
<evidence type="ECO:0000313" key="5">
    <source>
        <dbReference type="EMBL" id="KAL3089543.1"/>
    </source>
</evidence>
<dbReference type="InterPro" id="IPR016197">
    <property type="entry name" value="Chromo-like_dom_sf"/>
</dbReference>
<dbReference type="InterPro" id="IPR050776">
    <property type="entry name" value="Ank_Repeat/CDKN_Inhibitor"/>
</dbReference>
<feature type="compositionally biased region" description="Basic and acidic residues" evidence="3">
    <location>
        <begin position="134"/>
        <end position="144"/>
    </location>
</feature>
<dbReference type="Pfam" id="PF00385">
    <property type="entry name" value="Chromo"/>
    <property type="match status" value="1"/>
</dbReference>
<dbReference type="InterPro" id="IPR002110">
    <property type="entry name" value="Ankyrin_rpt"/>
</dbReference>
<gene>
    <name evidence="5" type="ORF">niasHS_006927</name>
</gene>